<evidence type="ECO:0000256" key="1">
    <source>
        <dbReference type="SAM" id="SignalP"/>
    </source>
</evidence>
<evidence type="ECO:0000313" key="3">
    <source>
        <dbReference type="Proteomes" id="UP001219525"/>
    </source>
</evidence>
<sequence>MFWPAYGIQGRVLDSAFGLLALSFLLGFDFGPDAEEAFVRCGFAEFEGWVLQERHCLASAARRAAKRRAERRGGQARALRSSCGLSPVNRRGFIRLGRVEEDLRGEKVVTQLAGSAGVIQRVHSHAVTGREVAQRPSGSAYAGRRGTDGGLRWGCDSKAGDNASGGMHVVGGTEGRAYSESWAAVVGHRGGIATRSRGVLTGRAPLVSEACDINKRESRERAVMKSRESGVMSEIRDPYARLKITKNIANKQSYGCSTIKNSGPDRNITRRVHAKPSKVHVNQNFFYS</sequence>
<protein>
    <submittedName>
        <fullName evidence="2">Uncharacterized protein</fullName>
    </submittedName>
</protein>
<dbReference type="EMBL" id="JARJCW010000036">
    <property type="protein sequence ID" value="KAJ7207651.1"/>
    <property type="molecule type" value="Genomic_DNA"/>
</dbReference>
<keyword evidence="1" id="KW-0732">Signal</keyword>
<keyword evidence="3" id="KW-1185">Reference proteome</keyword>
<feature type="chain" id="PRO_5042096751" evidence="1">
    <location>
        <begin position="28"/>
        <end position="288"/>
    </location>
</feature>
<gene>
    <name evidence="2" type="ORF">GGX14DRAFT_635811</name>
</gene>
<dbReference type="AlphaFoldDB" id="A0AAD6VBA3"/>
<organism evidence="2 3">
    <name type="scientific">Mycena pura</name>
    <dbReference type="NCBI Taxonomy" id="153505"/>
    <lineage>
        <taxon>Eukaryota</taxon>
        <taxon>Fungi</taxon>
        <taxon>Dikarya</taxon>
        <taxon>Basidiomycota</taxon>
        <taxon>Agaricomycotina</taxon>
        <taxon>Agaricomycetes</taxon>
        <taxon>Agaricomycetidae</taxon>
        <taxon>Agaricales</taxon>
        <taxon>Marasmiineae</taxon>
        <taxon>Mycenaceae</taxon>
        <taxon>Mycena</taxon>
    </lineage>
</organism>
<accession>A0AAD6VBA3</accession>
<name>A0AAD6VBA3_9AGAR</name>
<reference evidence="2" key="1">
    <citation type="submission" date="2023-03" db="EMBL/GenBank/DDBJ databases">
        <title>Massive genome expansion in bonnet fungi (Mycena s.s.) driven by repeated elements and novel gene families across ecological guilds.</title>
        <authorList>
            <consortium name="Lawrence Berkeley National Laboratory"/>
            <person name="Harder C.B."/>
            <person name="Miyauchi S."/>
            <person name="Viragh M."/>
            <person name="Kuo A."/>
            <person name="Thoen E."/>
            <person name="Andreopoulos B."/>
            <person name="Lu D."/>
            <person name="Skrede I."/>
            <person name="Drula E."/>
            <person name="Henrissat B."/>
            <person name="Morin E."/>
            <person name="Kohler A."/>
            <person name="Barry K."/>
            <person name="LaButti K."/>
            <person name="Morin E."/>
            <person name="Salamov A."/>
            <person name="Lipzen A."/>
            <person name="Mereny Z."/>
            <person name="Hegedus B."/>
            <person name="Baldrian P."/>
            <person name="Stursova M."/>
            <person name="Weitz H."/>
            <person name="Taylor A."/>
            <person name="Grigoriev I.V."/>
            <person name="Nagy L.G."/>
            <person name="Martin F."/>
            <person name="Kauserud H."/>
        </authorList>
    </citation>
    <scope>NUCLEOTIDE SEQUENCE</scope>
    <source>
        <strain evidence="2">9144</strain>
    </source>
</reference>
<feature type="signal peptide" evidence="1">
    <location>
        <begin position="1"/>
        <end position="27"/>
    </location>
</feature>
<evidence type="ECO:0000313" key="2">
    <source>
        <dbReference type="EMBL" id="KAJ7207651.1"/>
    </source>
</evidence>
<proteinExistence type="predicted"/>
<comment type="caution">
    <text evidence="2">The sequence shown here is derived from an EMBL/GenBank/DDBJ whole genome shotgun (WGS) entry which is preliminary data.</text>
</comment>
<dbReference type="Proteomes" id="UP001219525">
    <property type="component" value="Unassembled WGS sequence"/>
</dbReference>